<evidence type="ECO:0000313" key="3">
    <source>
        <dbReference type="Proteomes" id="UP000008549"/>
    </source>
</evidence>
<dbReference type="InParanoid" id="B6IJE4"/>
<accession>B6IJE4</accession>
<feature type="compositionally biased region" description="Basic and acidic residues" evidence="1">
    <location>
        <begin position="12"/>
        <end position="24"/>
    </location>
</feature>
<gene>
    <name evidence="2" type="ORF">CBG27699</name>
    <name evidence="2" type="ORF">CBG_27699</name>
</gene>
<dbReference type="GeneID" id="68919149"/>
<reference evidence="2 3" key="2">
    <citation type="journal article" date="2011" name="PLoS Genet.">
        <title>Caenorhabditis briggsae recombinant inbred line genotypes reveal inter-strain incompatibility and the evolution of recombination.</title>
        <authorList>
            <person name="Ross J.A."/>
            <person name="Koboldt D.C."/>
            <person name="Staisch J.E."/>
            <person name="Chamberlin H.M."/>
            <person name="Gupta B.P."/>
            <person name="Miller R.D."/>
            <person name="Baird S.E."/>
            <person name="Haag E.S."/>
        </authorList>
    </citation>
    <scope>NUCLEOTIDE SEQUENCE [LARGE SCALE GENOMIC DNA]</scope>
    <source>
        <strain evidence="2 3">AF16</strain>
    </source>
</reference>
<keyword evidence="3" id="KW-1185">Reference proteome</keyword>
<dbReference type="Proteomes" id="UP000008549">
    <property type="component" value="Unassembled WGS sequence"/>
</dbReference>
<feature type="region of interest" description="Disordered" evidence="1">
    <location>
        <begin position="1"/>
        <end position="30"/>
    </location>
</feature>
<evidence type="ECO:0000313" key="2">
    <source>
        <dbReference type="EMBL" id="CAR99978.1"/>
    </source>
</evidence>
<dbReference type="CTD" id="68919149"/>
<protein>
    <submittedName>
        <fullName evidence="2">Protein CBG27699</fullName>
    </submittedName>
</protein>
<dbReference type="AlphaFoldDB" id="B6IJE4"/>
<organism evidence="2 3">
    <name type="scientific">Caenorhabditis briggsae</name>
    <dbReference type="NCBI Taxonomy" id="6238"/>
    <lineage>
        <taxon>Eukaryota</taxon>
        <taxon>Metazoa</taxon>
        <taxon>Ecdysozoa</taxon>
        <taxon>Nematoda</taxon>
        <taxon>Chromadorea</taxon>
        <taxon>Rhabditida</taxon>
        <taxon>Rhabditina</taxon>
        <taxon>Rhabditomorpha</taxon>
        <taxon>Rhabditoidea</taxon>
        <taxon>Rhabditidae</taxon>
        <taxon>Peloderinae</taxon>
        <taxon>Caenorhabditis</taxon>
    </lineage>
</organism>
<dbReference type="KEGG" id="cbr:CBG_27699"/>
<name>B6IJE4_CAEBR</name>
<proteinExistence type="predicted"/>
<evidence type="ECO:0000256" key="1">
    <source>
        <dbReference type="SAM" id="MobiDB-lite"/>
    </source>
</evidence>
<dbReference type="HOGENOM" id="CLU_3406701_0_0_1"/>
<reference evidence="2 3" key="1">
    <citation type="journal article" date="2003" name="PLoS Biol.">
        <title>The genome sequence of Caenorhabditis briggsae: a platform for comparative genomics.</title>
        <authorList>
            <person name="Stein L.D."/>
            <person name="Bao Z."/>
            <person name="Blasiar D."/>
            <person name="Blumenthal T."/>
            <person name="Brent M.R."/>
            <person name="Chen N."/>
            <person name="Chinwalla A."/>
            <person name="Clarke L."/>
            <person name="Clee C."/>
            <person name="Coghlan A."/>
            <person name="Coulson A."/>
            <person name="D'Eustachio P."/>
            <person name="Fitch D.H."/>
            <person name="Fulton L.A."/>
            <person name="Fulton R.E."/>
            <person name="Griffiths-Jones S."/>
            <person name="Harris T.W."/>
            <person name="Hillier L.W."/>
            <person name="Kamath R."/>
            <person name="Kuwabara P.E."/>
            <person name="Mardis E.R."/>
            <person name="Marra M.A."/>
            <person name="Miner T.L."/>
            <person name="Minx P."/>
            <person name="Mullikin J.C."/>
            <person name="Plumb R.W."/>
            <person name="Rogers J."/>
            <person name="Schein J.E."/>
            <person name="Sohrmann M."/>
            <person name="Spieth J."/>
            <person name="Stajich J.E."/>
            <person name="Wei C."/>
            <person name="Willey D."/>
            <person name="Wilson R.K."/>
            <person name="Durbin R."/>
            <person name="Waterston R.H."/>
        </authorList>
    </citation>
    <scope>NUCLEOTIDE SEQUENCE [LARGE SCALE GENOMIC DNA]</scope>
    <source>
        <strain evidence="2 3">AF16</strain>
    </source>
</reference>
<dbReference type="RefSeq" id="XP_045099539.1">
    <property type="nucleotide sequence ID" value="XM_045239628.1"/>
</dbReference>
<dbReference type="EMBL" id="HE600983">
    <property type="protein sequence ID" value="CAR99978.1"/>
    <property type="molecule type" value="Genomic_DNA"/>
</dbReference>
<sequence>MEKKLKSIPKGMRREINKREEGNHSQKAQK</sequence>